<accession>A0A9D4QH24</accession>
<dbReference type="Proteomes" id="UP000821837">
    <property type="component" value="Chromosome 1"/>
</dbReference>
<name>A0A9D4QH24_RHISA</name>
<gene>
    <name evidence="1" type="ORF">HPB52_003107</name>
</gene>
<evidence type="ECO:0000313" key="2">
    <source>
        <dbReference type="Proteomes" id="UP000821837"/>
    </source>
</evidence>
<keyword evidence="2" id="KW-1185">Reference proteome</keyword>
<reference evidence="1" key="1">
    <citation type="journal article" date="2020" name="Cell">
        <title>Large-Scale Comparative Analyses of Tick Genomes Elucidate Their Genetic Diversity and Vector Capacities.</title>
        <authorList>
            <consortium name="Tick Genome and Microbiome Consortium (TIGMIC)"/>
            <person name="Jia N."/>
            <person name="Wang J."/>
            <person name="Shi W."/>
            <person name="Du L."/>
            <person name="Sun Y."/>
            <person name="Zhan W."/>
            <person name="Jiang J.F."/>
            <person name="Wang Q."/>
            <person name="Zhang B."/>
            <person name="Ji P."/>
            <person name="Bell-Sakyi L."/>
            <person name="Cui X.M."/>
            <person name="Yuan T.T."/>
            <person name="Jiang B.G."/>
            <person name="Yang W.F."/>
            <person name="Lam T.T."/>
            <person name="Chang Q.C."/>
            <person name="Ding S.J."/>
            <person name="Wang X.J."/>
            <person name="Zhu J.G."/>
            <person name="Ruan X.D."/>
            <person name="Zhao L."/>
            <person name="Wei J.T."/>
            <person name="Ye R.Z."/>
            <person name="Que T.C."/>
            <person name="Du C.H."/>
            <person name="Zhou Y.H."/>
            <person name="Cheng J.X."/>
            <person name="Dai P.F."/>
            <person name="Guo W.B."/>
            <person name="Han X.H."/>
            <person name="Huang E.J."/>
            <person name="Li L.F."/>
            <person name="Wei W."/>
            <person name="Gao Y.C."/>
            <person name="Liu J.Z."/>
            <person name="Shao H.Z."/>
            <person name="Wang X."/>
            <person name="Wang C.C."/>
            <person name="Yang T.C."/>
            <person name="Huo Q.B."/>
            <person name="Li W."/>
            <person name="Chen H.Y."/>
            <person name="Chen S.E."/>
            <person name="Zhou L.G."/>
            <person name="Ni X.B."/>
            <person name="Tian J.H."/>
            <person name="Sheng Y."/>
            <person name="Liu T."/>
            <person name="Pan Y.S."/>
            <person name="Xia L.Y."/>
            <person name="Li J."/>
            <person name="Zhao F."/>
            <person name="Cao W.C."/>
        </authorList>
    </citation>
    <scope>NUCLEOTIDE SEQUENCE</scope>
    <source>
        <strain evidence="1">Rsan-2018</strain>
    </source>
</reference>
<protein>
    <submittedName>
        <fullName evidence="1">Uncharacterized protein</fullName>
    </submittedName>
</protein>
<dbReference type="AlphaFoldDB" id="A0A9D4QH24"/>
<dbReference type="EMBL" id="JABSTV010001245">
    <property type="protein sequence ID" value="KAH7982117.1"/>
    <property type="molecule type" value="Genomic_DNA"/>
</dbReference>
<comment type="caution">
    <text evidence="1">The sequence shown here is derived from an EMBL/GenBank/DDBJ whole genome shotgun (WGS) entry which is preliminary data.</text>
</comment>
<reference evidence="1" key="2">
    <citation type="submission" date="2021-09" db="EMBL/GenBank/DDBJ databases">
        <authorList>
            <person name="Jia N."/>
            <person name="Wang J."/>
            <person name="Shi W."/>
            <person name="Du L."/>
            <person name="Sun Y."/>
            <person name="Zhan W."/>
            <person name="Jiang J."/>
            <person name="Wang Q."/>
            <person name="Zhang B."/>
            <person name="Ji P."/>
            <person name="Sakyi L.B."/>
            <person name="Cui X."/>
            <person name="Yuan T."/>
            <person name="Jiang B."/>
            <person name="Yang W."/>
            <person name="Lam T.T.-Y."/>
            <person name="Chang Q."/>
            <person name="Ding S."/>
            <person name="Wang X."/>
            <person name="Zhu J."/>
            <person name="Ruan X."/>
            <person name="Zhao L."/>
            <person name="Wei J."/>
            <person name="Que T."/>
            <person name="Du C."/>
            <person name="Cheng J."/>
            <person name="Dai P."/>
            <person name="Han X."/>
            <person name="Huang E."/>
            <person name="Gao Y."/>
            <person name="Liu J."/>
            <person name="Shao H."/>
            <person name="Ye R."/>
            <person name="Li L."/>
            <person name="Wei W."/>
            <person name="Wang X."/>
            <person name="Wang C."/>
            <person name="Huo Q."/>
            <person name="Li W."/>
            <person name="Guo W."/>
            <person name="Chen H."/>
            <person name="Chen S."/>
            <person name="Zhou L."/>
            <person name="Zhou L."/>
            <person name="Ni X."/>
            <person name="Tian J."/>
            <person name="Zhou Y."/>
            <person name="Sheng Y."/>
            <person name="Liu T."/>
            <person name="Pan Y."/>
            <person name="Xia L."/>
            <person name="Li J."/>
            <person name="Zhao F."/>
            <person name="Cao W."/>
        </authorList>
    </citation>
    <scope>NUCLEOTIDE SEQUENCE</scope>
    <source>
        <strain evidence="1">Rsan-2018</strain>
        <tissue evidence="1">Larvae</tissue>
    </source>
</reference>
<evidence type="ECO:0000313" key="1">
    <source>
        <dbReference type="EMBL" id="KAH7982117.1"/>
    </source>
</evidence>
<sequence length="237" mass="26121">MPEKVSSVLQKGPKLGLEPKVTPHELIAVNRRITRKAEAEQREKRLLEAGDCLLKSGFPKPAHGSNTELVLSTIEWVIIFVIITIILLDSGRAPLAHSNALTDQGTSSLQQPNMDLDELCCIRNRGASSYVTPSRFHKASSSSKSPRHHLRTGCVPSCKAIYESTLVERDHEVKSRKPVEKLPCCPRRSQGCVLFQRDQCGQKFGIAHAPRTQAVGLQAAATSRDGEHVLINRYSLA</sequence>
<organism evidence="1 2">
    <name type="scientific">Rhipicephalus sanguineus</name>
    <name type="common">Brown dog tick</name>
    <name type="synonym">Ixodes sanguineus</name>
    <dbReference type="NCBI Taxonomy" id="34632"/>
    <lineage>
        <taxon>Eukaryota</taxon>
        <taxon>Metazoa</taxon>
        <taxon>Ecdysozoa</taxon>
        <taxon>Arthropoda</taxon>
        <taxon>Chelicerata</taxon>
        <taxon>Arachnida</taxon>
        <taxon>Acari</taxon>
        <taxon>Parasitiformes</taxon>
        <taxon>Ixodida</taxon>
        <taxon>Ixodoidea</taxon>
        <taxon>Ixodidae</taxon>
        <taxon>Rhipicephalinae</taxon>
        <taxon>Rhipicephalus</taxon>
        <taxon>Rhipicephalus</taxon>
    </lineage>
</organism>
<proteinExistence type="predicted"/>